<feature type="signal peptide" evidence="1">
    <location>
        <begin position="1"/>
        <end position="28"/>
    </location>
</feature>
<dbReference type="Gene3D" id="3.10.450.50">
    <property type="match status" value="1"/>
</dbReference>
<evidence type="ECO:0000313" key="2">
    <source>
        <dbReference type="EMBL" id="OZI82446.1"/>
    </source>
</evidence>
<keyword evidence="3" id="KW-1185">Reference proteome</keyword>
<dbReference type="PIRSF" id="PIRSF004649">
    <property type="entry name" value="MlaC"/>
    <property type="match status" value="1"/>
</dbReference>
<organism evidence="2 3">
    <name type="scientific">Bordetella genomosp. 2</name>
    <dbReference type="NCBI Taxonomy" id="1983456"/>
    <lineage>
        <taxon>Bacteria</taxon>
        <taxon>Pseudomonadati</taxon>
        <taxon>Pseudomonadota</taxon>
        <taxon>Betaproteobacteria</taxon>
        <taxon>Burkholderiales</taxon>
        <taxon>Alcaligenaceae</taxon>
        <taxon>Bordetella</taxon>
    </lineage>
</organism>
<accession>A0A261W7W0</accession>
<feature type="chain" id="PRO_5012356596" evidence="1">
    <location>
        <begin position="29"/>
        <end position="210"/>
    </location>
</feature>
<evidence type="ECO:0000313" key="3">
    <source>
        <dbReference type="Proteomes" id="UP000215633"/>
    </source>
</evidence>
<dbReference type="Pfam" id="PF05494">
    <property type="entry name" value="MlaC"/>
    <property type="match status" value="1"/>
</dbReference>
<proteinExistence type="predicted"/>
<dbReference type="PANTHER" id="PTHR36573">
    <property type="entry name" value="INTERMEMBRANE PHOSPHOLIPID TRANSPORT SYSTEM BINDING PROTEIN MLAC"/>
    <property type="match status" value="1"/>
</dbReference>
<dbReference type="InterPro" id="IPR008869">
    <property type="entry name" value="MlaC/ttg2D"/>
</dbReference>
<gene>
    <name evidence="2" type="ORF">CAL24_00775</name>
</gene>
<dbReference type="AlphaFoldDB" id="A0A261W7W0"/>
<name>A0A261W7W0_9BORD</name>
<evidence type="ECO:0000256" key="1">
    <source>
        <dbReference type="SAM" id="SignalP"/>
    </source>
</evidence>
<comment type="caution">
    <text evidence="2">The sequence shown here is derived from an EMBL/GenBank/DDBJ whole genome shotgun (WGS) entry which is preliminary data.</text>
</comment>
<protein>
    <submittedName>
        <fullName evidence="2">ABC transporter</fullName>
    </submittedName>
</protein>
<dbReference type="RefSeq" id="WP_094805477.1">
    <property type="nucleotide sequence ID" value="NZ_NEVT01000002.1"/>
</dbReference>
<dbReference type="Gene3D" id="1.10.10.640">
    <property type="entry name" value="phospholipid-binding protein"/>
    <property type="match status" value="1"/>
</dbReference>
<reference evidence="3" key="1">
    <citation type="submission" date="2017-05" db="EMBL/GenBank/DDBJ databases">
        <title>Complete and WGS of Bordetella genogroups.</title>
        <authorList>
            <person name="Spilker T."/>
            <person name="Lipuma J."/>
        </authorList>
    </citation>
    <scope>NUCLEOTIDE SEQUENCE [LARGE SCALE GENOMIC DNA]</scope>
    <source>
        <strain evidence="3">AU8256</strain>
    </source>
</reference>
<sequence length="210" mass="23279">MRFPVYSVLQRLFLAAALGLMAAAGAQAKPDPNGAPDKFVLDAANEALAAIKADGQLRAGDLSRINQAVDTYILPYVNFRKTTQLAAGRYWRQATPEQRDALAEAFRGTLIRTYSGALTSVNQNTTIKLLPFRGDPNADDVVVRSLITQANGQPVQVDYRLEKDPAQGWRIYDMNVEGIWLIQNYRNQFAQQINQSGIDGLIQALNQRNQ</sequence>
<dbReference type="EMBL" id="NEVT01000002">
    <property type="protein sequence ID" value="OZI82446.1"/>
    <property type="molecule type" value="Genomic_DNA"/>
</dbReference>
<keyword evidence="1" id="KW-0732">Signal</keyword>
<dbReference type="Proteomes" id="UP000215633">
    <property type="component" value="Unassembled WGS sequence"/>
</dbReference>
<dbReference type="PANTHER" id="PTHR36573:SF1">
    <property type="entry name" value="INTERMEMBRANE PHOSPHOLIPID TRANSPORT SYSTEM BINDING PROTEIN MLAC"/>
    <property type="match status" value="1"/>
</dbReference>